<dbReference type="OrthoDB" id="9801123at2"/>
<dbReference type="RefSeq" id="WP_109730087.1">
    <property type="nucleotide sequence ID" value="NZ_BAAACK010000006.1"/>
</dbReference>
<proteinExistence type="predicted"/>
<dbReference type="AlphaFoldDB" id="A0A2Y9BG77"/>
<dbReference type="EMBL" id="QGDL01000002">
    <property type="protein sequence ID" value="PWJ31377.1"/>
    <property type="molecule type" value="Genomic_DNA"/>
</dbReference>
<dbReference type="Proteomes" id="UP000245845">
    <property type="component" value="Unassembled WGS sequence"/>
</dbReference>
<sequence>MQQNIIEYLREQSIRQLFATKGFKKAWRTWAAEIKGLAPLKTAYQLFNLGDSLRDIFYTTNTSKARSQSDVSGGGANWEALVCWYLNLCLIGRRTVVIKHNVKLMPPCINDAITVNYGNFPSNTESDLIAITFPDKLDYFCDKDSISIKDTNGDDIHKYKTNRSKYNILEILDALCIRDFNDIEIHIIQCKTNWNDNAQIPMLWDAVYAATNFRSGVSVGLNGYSITDVKRFTYSFVTVPTVKLEKIKKTSLCVFRVMYLSGGNYWGLPSEAGIANSVKEMLNRNLKTGSNDSHITTIKAFIPELGSTYNYFQLM</sequence>
<comment type="caution">
    <text evidence="1">The sequence shown here is derived from an EMBL/GenBank/DDBJ whole genome shotgun (WGS) entry which is preliminary data.</text>
</comment>
<accession>A0A2Y9BG77</accession>
<name>A0A2Y9BG77_9FIRM</name>
<protein>
    <submittedName>
        <fullName evidence="1">Uncharacterized protein</fullName>
    </submittedName>
</protein>
<gene>
    <name evidence="1" type="ORF">A8806_102233</name>
</gene>
<evidence type="ECO:0000313" key="2">
    <source>
        <dbReference type="Proteomes" id="UP000245845"/>
    </source>
</evidence>
<reference evidence="1 2" key="1">
    <citation type="submission" date="2018-05" db="EMBL/GenBank/DDBJ databases">
        <title>The Hungate 1000. A catalogue of reference genomes from the rumen microbiome.</title>
        <authorList>
            <person name="Kelly W."/>
        </authorList>
    </citation>
    <scope>NUCLEOTIDE SEQUENCE [LARGE SCALE GENOMIC DNA]</scope>
    <source>
        <strain evidence="1 2">NLAE-zl-C242</strain>
    </source>
</reference>
<evidence type="ECO:0000313" key="1">
    <source>
        <dbReference type="EMBL" id="PWJ31377.1"/>
    </source>
</evidence>
<keyword evidence="2" id="KW-1185">Reference proteome</keyword>
<organism evidence="1 2">
    <name type="scientific">Faecalicatena orotica</name>
    <dbReference type="NCBI Taxonomy" id="1544"/>
    <lineage>
        <taxon>Bacteria</taxon>
        <taxon>Bacillati</taxon>
        <taxon>Bacillota</taxon>
        <taxon>Clostridia</taxon>
        <taxon>Lachnospirales</taxon>
        <taxon>Lachnospiraceae</taxon>
        <taxon>Faecalicatena</taxon>
    </lineage>
</organism>